<sequence>MDATELFRGALGVLTTAQLLDAGVTRREIDASIAAGRVERVRRGWIAWQPDPMALAAVREGGCVSCLSAMASLGAWQPRHSGGHMRRADGQRSRRAADEKGCRPYGPNPPVRASVDDLETAFRCALRCADAEQLIAVADSIVHRELATLEDLREWATDAPKEVRTLLNRVEPLSEAGTESMVRVRLCARGIRLRVQVRIARRRVDLLIGDRLIIECDSTTYHADPEAFQRDRRTDRIHVAQGYLVIRLTWEQIHDEWPAIERDILAIVRRGDHRWPGRLRPERA</sequence>
<dbReference type="InterPro" id="IPR007569">
    <property type="entry name" value="DUF559"/>
</dbReference>
<dbReference type="AlphaFoldDB" id="A0A3N2API0"/>
<dbReference type="Pfam" id="PF04480">
    <property type="entry name" value="DUF559"/>
    <property type="match status" value="1"/>
</dbReference>
<keyword evidence="4" id="KW-1185">Reference proteome</keyword>
<feature type="compositionally biased region" description="Basic and acidic residues" evidence="1">
    <location>
        <begin position="86"/>
        <end position="102"/>
    </location>
</feature>
<keyword evidence="3" id="KW-0378">Hydrolase</keyword>
<protein>
    <submittedName>
        <fullName evidence="3">Very-short-patch-repair endonuclease</fullName>
    </submittedName>
</protein>
<name>A0A3N2API0_9MICO</name>
<evidence type="ECO:0000313" key="3">
    <source>
        <dbReference type="EMBL" id="ROR64953.1"/>
    </source>
</evidence>
<proteinExistence type="predicted"/>
<comment type="caution">
    <text evidence="3">The sequence shown here is derived from an EMBL/GenBank/DDBJ whole genome shotgun (WGS) entry which is preliminary data.</text>
</comment>
<evidence type="ECO:0000313" key="4">
    <source>
        <dbReference type="Proteomes" id="UP000275456"/>
    </source>
</evidence>
<accession>A0A3N2API0</accession>
<dbReference type="RefSeq" id="WP_170165490.1">
    <property type="nucleotide sequence ID" value="NZ_RKHJ01000001.1"/>
</dbReference>
<keyword evidence="3" id="KW-0255">Endonuclease</keyword>
<evidence type="ECO:0000256" key="1">
    <source>
        <dbReference type="SAM" id="MobiDB-lite"/>
    </source>
</evidence>
<dbReference type="Gene3D" id="3.40.960.10">
    <property type="entry name" value="VSR Endonuclease"/>
    <property type="match status" value="1"/>
</dbReference>
<reference evidence="3 4" key="1">
    <citation type="submission" date="2018-11" db="EMBL/GenBank/DDBJ databases">
        <title>Sequencing the genomes of 1000 actinobacteria strains.</title>
        <authorList>
            <person name="Klenk H.-P."/>
        </authorList>
    </citation>
    <scope>NUCLEOTIDE SEQUENCE [LARGE SCALE GENOMIC DNA]</scope>
    <source>
        <strain evidence="3 4">DSM 9580</strain>
    </source>
</reference>
<feature type="region of interest" description="Disordered" evidence="1">
    <location>
        <begin position="78"/>
        <end position="110"/>
    </location>
</feature>
<evidence type="ECO:0000259" key="2">
    <source>
        <dbReference type="Pfam" id="PF04480"/>
    </source>
</evidence>
<dbReference type="EMBL" id="RKHJ01000001">
    <property type="protein sequence ID" value="ROR64953.1"/>
    <property type="molecule type" value="Genomic_DNA"/>
</dbReference>
<feature type="domain" description="DUF559" evidence="2">
    <location>
        <begin position="182"/>
        <end position="267"/>
    </location>
</feature>
<dbReference type="SUPFAM" id="SSF52980">
    <property type="entry name" value="Restriction endonuclease-like"/>
    <property type="match status" value="1"/>
</dbReference>
<dbReference type="GO" id="GO:0004519">
    <property type="term" value="F:endonuclease activity"/>
    <property type="evidence" value="ECO:0007669"/>
    <property type="project" value="UniProtKB-KW"/>
</dbReference>
<organism evidence="3 4">
    <name type="scientific">Agrococcus jenensis</name>
    <dbReference type="NCBI Taxonomy" id="46353"/>
    <lineage>
        <taxon>Bacteria</taxon>
        <taxon>Bacillati</taxon>
        <taxon>Actinomycetota</taxon>
        <taxon>Actinomycetes</taxon>
        <taxon>Micrococcales</taxon>
        <taxon>Microbacteriaceae</taxon>
        <taxon>Agrococcus</taxon>
    </lineage>
</organism>
<dbReference type="Proteomes" id="UP000275456">
    <property type="component" value="Unassembled WGS sequence"/>
</dbReference>
<gene>
    <name evidence="3" type="ORF">EDD26_0305</name>
</gene>
<keyword evidence="3" id="KW-0540">Nuclease</keyword>
<dbReference type="InterPro" id="IPR011335">
    <property type="entry name" value="Restrct_endonuc-II-like"/>
</dbReference>